<dbReference type="Proteomes" id="UP001348149">
    <property type="component" value="Unassembled WGS sequence"/>
</dbReference>
<evidence type="ECO:0000313" key="3">
    <source>
        <dbReference type="Proteomes" id="UP001348149"/>
    </source>
</evidence>
<dbReference type="RefSeq" id="WP_326296399.1">
    <property type="nucleotide sequence ID" value="NZ_JAYLLH010000005.1"/>
</dbReference>
<keyword evidence="1" id="KW-0812">Transmembrane</keyword>
<reference evidence="2 3" key="1">
    <citation type="submission" date="2024-01" db="EMBL/GenBank/DDBJ databases">
        <title>Mesobacterium rodlantinim sp. nov., isolated from shallow sea hydrothermal systems off Kueishantao Island.</title>
        <authorList>
            <person name="Su Z."/>
            <person name="Tang K."/>
        </authorList>
    </citation>
    <scope>NUCLEOTIDE SEQUENCE [LARGE SCALE GENOMIC DNA]</scope>
    <source>
        <strain evidence="2 3">TK19101</strain>
    </source>
</reference>
<keyword evidence="1" id="KW-0472">Membrane</keyword>
<organism evidence="2 3">
    <name type="scientific">Mesobacterium hydrothermale</name>
    <dbReference type="NCBI Taxonomy" id="3111907"/>
    <lineage>
        <taxon>Bacteria</taxon>
        <taxon>Pseudomonadati</taxon>
        <taxon>Pseudomonadota</taxon>
        <taxon>Alphaproteobacteria</taxon>
        <taxon>Rhodobacterales</taxon>
        <taxon>Roseobacteraceae</taxon>
        <taxon>Mesobacterium</taxon>
    </lineage>
</organism>
<proteinExistence type="predicted"/>
<keyword evidence="3" id="KW-1185">Reference proteome</keyword>
<keyword evidence="1" id="KW-1133">Transmembrane helix</keyword>
<evidence type="ECO:0000256" key="1">
    <source>
        <dbReference type="SAM" id="Phobius"/>
    </source>
</evidence>
<sequence length="50" mass="5656">MRLFRLIIFVAIAFVVGMFFERSQQMDRCETAGGVWTRANVCAGAREQDG</sequence>
<feature type="transmembrane region" description="Helical" evidence="1">
    <location>
        <begin position="6"/>
        <end position="21"/>
    </location>
</feature>
<protein>
    <submittedName>
        <fullName evidence="2">Uncharacterized protein</fullName>
    </submittedName>
</protein>
<dbReference type="EMBL" id="JAYLLH010000005">
    <property type="protein sequence ID" value="MEC3860776.1"/>
    <property type="molecule type" value="Genomic_DNA"/>
</dbReference>
<comment type="caution">
    <text evidence="2">The sequence shown here is derived from an EMBL/GenBank/DDBJ whole genome shotgun (WGS) entry which is preliminary data.</text>
</comment>
<gene>
    <name evidence="2" type="ORF">VK792_05725</name>
</gene>
<evidence type="ECO:0000313" key="2">
    <source>
        <dbReference type="EMBL" id="MEC3860776.1"/>
    </source>
</evidence>
<name>A0ABU6HEG5_9RHOB</name>
<accession>A0ABU6HEG5</accession>